<feature type="compositionally biased region" description="Polar residues" evidence="1">
    <location>
        <begin position="358"/>
        <end position="372"/>
    </location>
</feature>
<feature type="compositionally biased region" description="Acidic residues" evidence="1">
    <location>
        <begin position="306"/>
        <end position="318"/>
    </location>
</feature>
<feature type="compositionally biased region" description="Acidic residues" evidence="1">
    <location>
        <begin position="237"/>
        <end position="249"/>
    </location>
</feature>
<dbReference type="OrthoDB" id="5320532at2759"/>
<feature type="compositionally biased region" description="Acidic residues" evidence="1">
    <location>
        <begin position="258"/>
        <end position="293"/>
    </location>
</feature>
<feature type="compositionally biased region" description="Gly residues" evidence="1">
    <location>
        <begin position="337"/>
        <end position="347"/>
    </location>
</feature>
<comment type="caution">
    <text evidence="2">The sequence shown here is derived from an EMBL/GenBank/DDBJ whole genome shotgun (WGS) entry which is preliminary data.</text>
</comment>
<feature type="compositionally biased region" description="Basic and acidic residues" evidence="1">
    <location>
        <begin position="294"/>
        <end position="305"/>
    </location>
</feature>
<gene>
    <name evidence="2" type="ORF">GMORB2_6414</name>
</gene>
<dbReference type="RefSeq" id="XP_035322365.1">
    <property type="nucleotide sequence ID" value="XM_035468384.1"/>
</dbReference>
<feature type="compositionally biased region" description="Acidic residues" evidence="1">
    <location>
        <begin position="136"/>
        <end position="206"/>
    </location>
</feature>
<dbReference type="AlphaFoldDB" id="A0A9P4YV72"/>
<dbReference type="Proteomes" id="UP000749293">
    <property type="component" value="Unassembled WGS sequence"/>
</dbReference>
<dbReference type="InterPro" id="IPR008402">
    <property type="entry name" value="APC_su15/mnd2"/>
</dbReference>
<dbReference type="EMBL" id="JAANYQ010000006">
    <property type="protein sequence ID" value="KAF4123713.1"/>
    <property type="molecule type" value="Genomic_DNA"/>
</dbReference>
<feature type="region of interest" description="Disordered" evidence="1">
    <location>
        <begin position="100"/>
        <end position="380"/>
    </location>
</feature>
<dbReference type="Pfam" id="PF05841">
    <property type="entry name" value="Apc15p"/>
    <property type="match status" value="1"/>
</dbReference>
<accession>A0A9P4YV72</accession>
<feature type="compositionally biased region" description="Basic and acidic residues" evidence="1">
    <location>
        <begin position="100"/>
        <end position="115"/>
    </location>
</feature>
<feature type="compositionally biased region" description="Basic and acidic residues" evidence="1">
    <location>
        <begin position="26"/>
        <end position="37"/>
    </location>
</feature>
<reference evidence="2" key="1">
    <citation type="submission" date="2020-03" db="EMBL/GenBank/DDBJ databases">
        <title>Site-based positive gene gene selection in Geosmithia morbida across the United States reveals a broad range of putative effectors and factors for local host and environmental adapation.</title>
        <authorList>
            <person name="Onufrak A."/>
            <person name="Murdoch R.W."/>
            <person name="Gazis R."/>
            <person name="Huff M."/>
            <person name="Staton M."/>
            <person name="Klingeman W."/>
            <person name="Hadziabdic D."/>
        </authorList>
    </citation>
    <scope>NUCLEOTIDE SEQUENCE</scope>
    <source>
        <strain evidence="2">1262</strain>
    </source>
</reference>
<dbReference type="GO" id="GO:0005680">
    <property type="term" value="C:anaphase-promoting complex"/>
    <property type="evidence" value="ECO:0007669"/>
    <property type="project" value="InterPro"/>
</dbReference>
<evidence type="ECO:0000256" key="1">
    <source>
        <dbReference type="SAM" id="MobiDB-lite"/>
    </source>
</evidence>
<feature type="non-terminal residue" evidence="2">
    <location>
        <position position="380"/>
    </location>
</feature>
<dbReference type="GeneID" id="55972639"/>
<protein>
    <submittedName>
        <fullName evidence="2">Uncharacterized protein</fullName>
    </submittedName>
</protein>
<organism evidence="2 3">
    <name type="scientific">Geosmithia morbida</name>
    <dbReference type="NCBI Taxonomy" id="1094350"/>
    <lineage>
        <taxon>Eukaryota</taxon>
        <taxon>Fungi</taxon>
        <taxon>Dikarya</taxon>
        <taxon>Ascomycota</taxon>
        <taxon>Pezizomycotina</taxon>
        <taxon>Sordariomycetes</taxon>
        <taxon>Hypocreomycetidae</taxon>
        <taxon>Hypocreales</taxon>
        <taxon>Bionectriaceae</taxon>
        <taxon>Geosmithia</taxon>
    </lineage>
</organism>
<keyword evidence="3" id="KW-1185">Reference proteome</keyword>
<name>A0A9P4YV72_9HYPO</name>
<sequence length="380" mass="41441">SHSLWYSSSRSPVYASPSNDTAFPNDPHHHQNGERGGHNGGGSGGHGRRRGQALERTALHRLAMDEFWMARRKHGVANFGSHWLKPPGIPKTLHQLLEERREQEEHQEAMRREQLAQELAEAEAEAAAAAAGGEGPDGEDGEMDDVQLDGAQDLDDDIPEAGDDYFMSNDEDDDGDDSDESDSDEQDSEDDEEEGGGGGEEEDDEAMREGRQNDLVAARMRMTDDAFREALVRGDPDGDDMYGGDEELHEQDQGHMLDEEDFGAYPMGEEDGDDAIDMDANLDDDIPEADEPGGYEHTDSGADLKDNDDDDDDDDDDVVGFAPRVAPLGPPQSPTLRGGGLNFGRGGQPRPSLDMSGFLSQDESSFMDSSPVQARRARHG</sequence>
<proteinExistence type="predicted"/>
<evidence type="ECO:0000313" key="2">
    <source>
        <dbReference type="EMBL" id="KAF4123713.1"/>
    </source>
</evidence>
<feature type="compositionally biased region" description="Low complexity" evidence="1">
    <location>
        <begin position="1"/>
        <end position="18"/>
    </location>
</feature>
<feature type="region of interest" description="Disordered" evidence="1">
    <location>
        <begin position="1"/>
        <end position="51"/>
    </location>
</feature>
<evidence type="ECO:0000313" key="3">
    <source>
        <dbReference type="Proteomes" id="UP000749293"/>
    </source>
</evidence>
<feature type="compositionally biased region" description="Basic and acidic residues" evidence="1">
    <location>
        <begin position="221"/>
        <end position="236"/>
    </location>
</feature>
<dbReference type="GO" id="GO:0031145">
    <property type="term" value="P:anaphase-promoting complex-dependent catabolic process"/>
    <property type="evidence" value="ECO:0007669"/>
    <property type="project" value="InterPro"/>
</dbReference>